<gene>
    <name evidence="2" type="ORF">EZS27_020673</name>
</gene>
<protein>
    <recommendedName>
        <fullName evidence="1">GmrSD restriction endonucleases N-terminal domain-containing protein</fullName>
    </recommendedName>
</protein>
<dbReference type="Pfam" id="PF03235">
    <property type="entry name" value="GmrSD_N"/>
    <property type="match status" value="1"/>
</dbReference>
<sequence>MKTDIKTFEYTPKRLTDVKDFFNIPIYQRLYAWEEEQIVQLLKDLYSSYQKNPLVDYYIGNWVIYQRSDTTRYDIIDGQQRMTTLWLMGFVLKNYYSKWKLFISEEKHKRVVS</sequence>
<evidence type="ECO:0000259" key="1">
    <source>
        <dbReference type="Pfam" id="PF03235"/>
    </source>
</evidence>
<evidence type="ECO:0000313" key="2">
    <source>
        <dbReference type="EMBL" id="KAA6330648.1"/>
    </source>
</evidence>
<organism evidence="2">
    <name type="scientific">termite gut metagenome</name>
    <dbReference type="NCBI Taxonomy" id="433724"/>
    <lineage>
        <taxon>unclassified sequences</taxon>
        <taxon>metagenomes</taxon>
        <taxon>organismal metagenomes</taxon>
    </lineage>
</organism>
<dbReference type="AlphaFoldDB" id="A0A5J4RA65"/>
<dbReference type="EMBL" id="SNRY01001475">
    <property type="protein sequence ID" value="KAA6330648.1"/>
    <property type="molecule type" value="Genomic_DNA"/>
</dbReference>
<accession>A0A5J4RA65</accession>
<feature type="domain" description="GmrSD restriction endonucleases N-terminal" evidence="1">
    <location>
        <begin position="18"/>
        <end position="91"/>
    </location>
</feature>
<comment type="caution">
    <text evidence="2">The sequence shown here is derived from an EMBL/GenBank/DDBJ whole genome shotgun (WGS) entry which is preliminary data.</text>
</comment>
<dbReference type="InterPro" id="IPR004919">
    <property type="entry name" value="GmrSD_N"/>
</dbReference>
<reference evidence="2" key="1">
    <citation type="submission" date="2019-03" db="EMBL/GenBank/DDBJ databases">
        <title>Single cell metagenomics reveals metabolic interactions within the superorganism composed of flagellate Streblomastix strix and complex community of Bacteroidetes bacteria on its surface.</title>
        <authorList>
            <person name="Treitli S.C."/>
            <person name="Kolisko M."/>
            <person name="Husnik F."/>
            <person name="Keeling P."/>
            <person name="Hampl V."/>
        </authorList>
    </citation>
    <scope>NUCLEOTIDE SEQUENCE</scope>
    <source>
        <strain evidence="2">STM</strain>
    </source>
</reference>
<proteinExistence type="predicted"/>
<dbReference type="PANTHER" id="PTHR35149">
    <property type="entry name" value="SLL5132 PROTEIN"/>
    <property type="match status" value="1"/>
</dbReference>
<dbReference type="PANTHER" id="PTHR35149:SF2">
    <property type="entry name" value="DUF262 DOMAIN-CONTAINING PROTEIN"/>
    <property type="match status" value="1"/>
</dbReference>
<name>A0A5J4RA65_9ZZZZ</name>